<evidence type="ECO:0000256" key="5">
    <source>
        <dbReference type="PROSITE-ProRule" id="PRU01091"/>
    </source>
</evidence>
<dbReference type="SMART" id="SM01043">
    <property type="entry name" value="BTAD"/>
    <property type="match status" value="1"/>
</dbReference>
<dbReference type="CDD" id="cd15831">
    <property type="entry name" value="BTAD"/>
    <property type="match status" value="1"/>
</dbReference>
<dbReference type="SUPFAM" id="SSF52540">
    <property type="entry name" value="P-loop containing nucleoside triphosphate hydrolases"/>
    <property type="match status" value="1"/>
</dbReference>
<dbReference type="SUPFAM" id="SSF48452">
    <property type="entry name" value="TPR-like"/>
    <property type="match status" value="3"/>
</dbReference>
<dbReference type="GO" id="GO:0003677">
    <property type="term" value="F:DNA binding"/>
    <property type="evidence" value="ECO:0007669"/>
    <property type="project" value="UniProtKB-UniRule"/>
</dbReference>
<dbReference type="Pfam" id="PF13401">
    <property type="entry name" value="AAA_22"/>
    <property type="match status" value="1"/>
</dbReference>
<dbReference type="InterPro" id="IPR036388">
    <property type="entry name" value="WH-like_DNA-bd_sf"/>
</dbReference>
<keyword evidence="4" id="KW-0804">Transcription</keyword>
<evidence type="ECO:0000313" key="7">
    <source>
        <dbReference type="EMBL" id="GES02926.1"/>
    </source>
</evidence>
<dbReference type="SUPFAM" id="SSF46894">
    <property type="entry name" value="C-terminal effector domain of the bipartite response regulators"/>
    <property type="match status" value="1"/>
</dbReference>
<comment type="similarity">
    <text evidence="1">Belongs to the AfsR/DnrI/RedD regulatory family.</text>
</comment>
<comment type="caution">
    <text evidence="7">The sequence shown here is derived from an EMBL/GenBank/DDBJ whole genome shotgun (WGS) entry which is preliminary data.</text>
</comment>
<dbReference type="InterPro" id="IPR027417">
    <property type="entry name" value="P-loop_NTPase"/>
</dbReference>
<dbReference type="EMBL" id="BLAD01000063">
    <property type="protein sequence ID" value="GES02926.1"/>
    <property type="molecule type" value="Genomic_DNA"/>
</dbReference>
<dbReference type="AlphaFoldDB" id="A0A5M3W2I2"/>
<evidence type="ECO:0000256" key="1">
    <source>
        <dbReference type="ARBA" id="ARBA00005820"/>
    </source>
</evidence>
<dbReference type="Proteomes" id="UP000334990">
    <property type="component" value="Unassembled WGS sequence"/>
</dbReference>
<protein>
    <submittedName>
        <fullName evidence="7">Regulatory protein AfsR</fullName>
    </submittedName>
</protein>
<feature type="domain" description="OmpR/PhoB-type" evidence="6">
    <location>
        <begin position="1"/>
        <end position="69"/>
    </location>
</feature>
<gene>
    <name evidence="7" type="primary">afsR_2</name>
    <name evidence="7" type="ORF">Acor_49920</name>
</gene>
<dbReference type="Gene3D" id="1.25.40.10">
    <property type="entry name" value="Tetratricopeptide repeat domain"/>
    <property type="match status" value="2"/>
</dbReference>
<dbReference type="InterPro" id="IPR049945">
    <property type="entry name" value="AAA_22"/>
</dbReference>
<evidence type="ECO:0000313" key="8">
    <source>
        <dbReference type="Proteomes" id="UP000334990"/>
    </source>
</evidence>
<proteinExistence type="inferred from homology"/>
<evidence type="ECO:0000259" key="6">
    <source>
        <dbReference type="PROSITE" id="PS51755"/>
    </source>
</evidence>
<dbReference type="Pfam" id="PF03704">
    <property type="entry name" value="BTAD"/>
    <property type="match status" value="1"/>
</dbReference>
<dbReference type="InterPro" id="IPR011990">
    <property type="entry name" value="TPR-like_helical_dom_sf"/>
</dbReference>
<dbReference type="PROSITE" id="PS51755">
    <property type="entry name" value="OMPR_PHOB"/>
    <property type="match status" value="1"/>
</dbReference>
<dbReference type="Gene3D" id="1.10.10.10">
    <property type="entry name" value="Winged helix-like DNA-binding domain superfamily/Winged helix DNA-binding domain"/>
    <property type="match status" value="1"/>
</dbReference>
<dbReference type="Pfam" id="PF13424">
    <property type="entry name" value="TPR_12"/>
    <property type="match status" value="1"/>
</dbReference>
<dbReference type="PANTHER" id="PTHR35807">
    <property type="entry name" value="TRANSCRIPTIONAL REGULATOR REDD-RELATED"/>
    <property type="match status" value="1"/>
</dbReference>
<dbReference type="GO" id="GO:0006355">
    <property type="term" value="P:regulation of DNA-templated transcription"/>
    <property type="evidence" value="ECO:0007669"/>
    <property type="project" value="InterPro"/>
</dbReference>
<accession>A0A5M3W2I2</accession>
<name>A0A5M3W2I2_9ACTN</name>
<organism evidence="7 8">
    <name type="scientific">Acrocarpospora corrugata</name>
    <dbReference type="NCBI Taxonomy" id="35763"/>
    <lineage>
        <taxon>Bacteria</taxon>
        <taxon>Bacillati</taxon>
        <taxon>Actinomycetota</taxon>
        <taxon>Actinomycetes</taxon>
        <taxon>Streptosporangiales</taxon>
        <taxon>Streptosporangiaceae</taxon>
        <taxon>Acrocarpospora</taxon>
    </lineage>
</organism>
<feature type="DNA-binding region" description="OmpR/PhoB-type" evidence="5">
    <location>
        <begin position="1"/>
        <end position="69"/>
    </location>
</feature>
<keyword evidence="3 5" id="KW-0238">DNA-binding</keyword>
<dbReference type="GO" id="GO:0000160">
    <property type="term" value="P:phosphorelay signal transduction system"/>
    <property type="evidence" value="ECO:0007669"/>
    <property type="project" value="InterPro"/>
</dbReference>
<evidence type="ECO:0000256" key="3">
    <source>
        <dbReference type="ARBA" id="ARBA00023125"/>
    </source>
</evidence>
<sequence>MAVLASPPGRMVPLSQLVDALWGDGPPPSAAQSVYLYVAGLRRALEPDRGRHKHSALLARTAAGYALRLHRLQTDVGAFADHLDASRRSQESGDLAGELFCLDQALRLWNGQALAGVPGPFAEAERARLHEGRLVALERRAEVLLSLSQPKEALPFLQDLTRQHPLREKVRELLMLALHRCDRQAEALEVFEEGRRVLSEELGVDPGPGLRACHQRILRLTAERPTVETRLPPPRQLPSDLIGFVGRLEETVRLRAVLAPPDGAAPPPLVVVSGAPGVGKSALAVRIAHQVKERFPDGQLFVHLRGATPGVPRLSAQDVLGRFLRALGVPAEAVPSDVDEAAALWRSRLHAKRMLVLLDDAVDLGQIQPLLSAPHGTCLLVTSRESMVAGDDCVQQLLSRMPHDEAVAVLAKLAGADRVAADPGAAAGLVRLCDGLPLALRIAGARLADRPDWPLSALVARLRDERERLHELAAGDLAVRSSLSASWQSLRGSARPSSRLAAHALALLGLLHVHDITAEVAGALLGTPVPEAERALERLVDAHLLDRNRLDHYQPHDLVRLYATELAGRLPSREPLRDALRYFTLSAQHASRVRDPHRVQPAAPDLGFCPSSVLPHQVSGADEAAAWLAEEAANLTAAATQAMADADPEIARLGVAIAFGLMWHQRFNFLETDLVSLNKQALKVSRRLDDEAMAAEALGHVAGGLQAQMQLDEAAVYLERQLALCAKREDLFGEQRALGNLANLHVHRRRYDRVLYYAERQLGIARQISSGVGVRYALIMKGTAHQELGSVREAAQALTEALDDAERAGDLTHQGTAATLLGELRLRNDDPKAARYHLAAALAQFRTTGYRIGQLRCLIWLSQACRQLDRPDEALDHISEAITLAEQLGNEEWVRQARAESQEVHQARKRP</sequence>
<dbReference type="Gene3D" id="3.40.50.300">
    <property type="entry name" value="P-loop containing nucleotide triphosphate hydrolases"/>
    <property type="match status" value="1"/>
</dbReference>
<keyword evidence="2" id="KW-0805">Transcription regulation</keyword>
<dbReference type="PRINTS" id="PR00364">
    <property type="entry name" value="DISEASERSIST"/>
</dbReference>
<dbReference type="GO" id="GO:0043531">
    <property type="term" value="F:ADP binding"/>
    <property type="evidence" value="ECO:0007669"/>
    <property type="project" value="InterPro"/>
</dbReference>
<dbReference type="InterPro" id="IPR016032">
    <property type="entry name" value="Sig_transdc_resp-reg_C-effctor"/>
</dbReference>
<reference evidence="7 8" key="1">
    <citation type="submission" date="2019-10" db="EMBL/GenBank/DDBJ databases">
        <title>Whole genome shotgun sequence of Acrocarpospora corrugata NBRC 13972.</title>
        <authorList>
            <person name="Ichikawa N."/>
            <person name="Kimura A."/>
            <person name="Kitahashi Y."/>
            <person name="Komaki H."/>
            <person name="Oguchi A."/>
        </authorList>
    </citation>
    <scope>NUCLEOTIDE SEQUENCE [LARGE SCALE GENOMIC DNA]</scope>
    <source>
        <strain evidence="7 8">NBRC 13972</strain>
    </source>
</reference>
<dbReference type="PANTHER" id="PTHR35807:SF1">
    <property type="entry name" value="TRANSCRIPTIONAL REGULATOR REDD"/>
    <property type="match status" value="1"/>
</dbReference>
<dbReference type="InterPro" id="IPR005158">
    <property type="entry name" value="BTAD"/>
</dbReference>
<keyword evidence="8" id="KW-1185">Reference proteome</keyword>
<dbReference type="InterPro" id="IPR051677">
    <property type="entry name" value="AfsR-DnrI-RedD_regulator"/>
</dbReference>
<dbReference type="InterPro" id="IPR001867">
    <property type="entry name" value="OmpR/PhoB-type_DNA-bd"/>
</dbReference>
<evidence type="ECO:0000256" key="2">
    <source>
        <dbReference type="ARBA" id="ARBA00023015"/>
    </source>
</evidence>
<evidence type="ECO:0000256" key="4">
    <source>
        <dbReference type="ARBA" id="ARBA00023163"/>
    </source>
</evidence>